<name>A0A9E7T108_9CAUD</name>
<comment type="subcellular location">
    <subcellularLocation>
        <location evidence="1">Virion</location>
    </subcellularLocation>
</comment>
<dbReference type="Pfam" id="PF03906">
    <property type="entry name" value="Phage_T7_tail"/>
    <property type="match status" value="1"/>
</dbReference>
<proteinExistence type="predicted"/>
<dbReference type="GO" id="GO:0098015">
    <property type="term" value="C:virus tail"/>
    <property type="evidence" value="ECO:0007669"/>
    <property type="project" value="UniProtKB-KW"/>
</dbReference>
<evidence type="ECO:0000256" key="1">
    <source>
        <dbReference type="ARBA" id="ARBA00004328"/>
    </source>
</evidence>
<feature type="domain" description="Bacteriophage T7 tail fibre protein-like N-terminal" evidence="4">
    <location>
        <begin position="4"/>
        <end position="110"/>
    </location>
</feature>
<dbReference type="EMBL" id="ON624112">
    <property type="protein sequence ID" value="UTQ78263.1"/>
    <property type="molecule type" value="Genomic_DNA"/>
</dbReference>
<evidence type="ECO:0000259" key="4">
    <source>
        <dbReference type="Pfam" id="PF03906"/>
    </source>
</evidence>
<keyword evidence="2" id="KW-1227">Viral tail protein</keyword>
<evidence type="ECO:0000313" key="5">
    <source>
        <dbReference type="EMBL" id="UTQ78263.1"/>
    </source>
</evidence>
<organism evidence="5 6">
    <name type="scientific">Aeromonas phage Aer_P220</name>
    <dbReference type="NCBI Taxonomy" id="2951227"/>
    <lineage>
        <taxon>Viruses</taxon>
        <taxon>Duplodnaviria</taxon>
        <taxon>Heunggongvirae</taxon>
        <taxon>Uroviricota</taxon>
        <taxon>Caudoviricetes</taxon>
        <taxon>Autographivirales</taxon>
        <taxon>Autographivirales incertae sedis</taxon>
        <taxon>Yinyavirus</taxon>
        <taxon>Yinyavirus AerP220</taxon>
    </lineage>
</organism>
<dbReference type="Proteomes" id="UP001060037">
    <property type="component" value="Segment"/>
</dbReference>
<reference evidence="5" key="1">
    <citation type="submission" date="2022-05" db="EMBL/GenBank/DDBJ databases">
        <authorList>
            <person name="Tikunov A."/>
            <person name="Kozlova Y."/>
            <person name="Morozova V."/>
            <person name="Jdeed G."/>
            <person name="Bardasheva A."/>
            <person name="Tikunova N."/>
        </authorList>
    </citation>
    <scope>NUCLEOTIDE SEQUENCE</scope>
</reference>
<dbReference type="InterPro" id="IPR005604">
    <property type="entry name" value="Phage_T7_tail_fibre-like_N"/>
</dbReference>
<sequence length="378" mass="40504">MNFTFTTHVGDGTTTVFSFSFAGQDTGYIAESNLAVFVDGLTTAFTVNRSDPNKVYLSTAPAAGKQVVIRRIMPKNVPYTDFKRGNAFTQDNLNRSFLQQLYVTQEMLDGYLPDGFYYKQDVNMGGYNIKNLGDAVDPDDAIKKEVTDGLSDRLTSLEGDMTAVVNKTVPWSSVATGPDTILYPPYVFDTAMLFINGVAQTPDKSYVILNNTIVLAGPLKVGDHIFALIGDYPAAPIADNNPTISWSVTASGGEVLLSPPYVFNSAAVFINGVAQTPNFAYAVANDKVYLAEPLLLGDEVLLMIGDYQAPLDIISSAESGLLFAALSAGVPVSQTYMAVLGEQVVNALAFFDGVRVYKTAAPLTGTVTAVNLPNITVT</sequence>
<protein>
    <submittedName>
        <fullName evidence="5">Tail fiber protein</fullName>
    </submittedName>
</protein>
<evidence type="ECO:0000256" key="3">
    <source>
        <dbReference type="ARBA" id="ARBA00022844"/>
    </source>
</evidence>
<evidence type="ECO:0000256" key="2">
    <source>
        <dbReference type="ARBA" id="ARBA00022732"/>
    </source>
</evidence>
<keyword evidence="3" id="KW-0946">Virion</keyword>
<evidence type="ECO:0000313" key="6">
    <source>
        <dbReference type="Proteomes" id="UP001060037"/>
    </source>
</evidence>
<accession>A0A9E7T108</accession>
<keyword evidence="6" id="KW-1185">Reference proteome</keyword>